<organism evidence="2 3">
    <name type="scientific">Thiopseudomonas acetoxidans</name>
    <dbReference type="NCBI Taxonomy" id="3041622"/>
    <lineage>
        <taxon>Bacteria</taxon>
        <taxon>Pseudomonadati</taxon>
        <taxon>Pseudomonadota</taxon>
        <taxon>Gammaproteobacteria</taxon>
        <taxon>Pseudomonadales</taxon>
        <taxon>Pseudomonadaceae</taxon>
        <taxon>Thiopseudomonas</taxon>
    </lineage>
</organism>
<protein>
    <submittedName>
        <fullName evidence="2">CYTH domain-containing protein</fullName>
    </submittedName>
</protein>
<evidence type="ECO:0000313" key="2">
    <source>
        <dbReference type="EMBL" id="MDM7858698.1"/>
    </source>
</evidence>
<accession>A0ABT7SR72</accession>
<dbReference type="Proteomes" id="UP001241056">
    <property type="component" value="Unassembled WGS sequence"/>
</dbReference>
<proteinExistence type="predicted"/>
<dbReference type="PANTHER" id="PTHR39569">
    <property type="entry name" value="INORGANIC TRIPHOSPHATASE"/>
    <property type="match status" value="1"/>
</dbReference>
<keyword evidence="3" id="KW-1185">Reference proteome</keyword>
<name>A0ABT7SR72_9GAMM</name>
<dbReference type="EMBL" id="JAUCDY010000014">
    <property type="protein sequence ID" value="MDM7858698.1"/>
    <property type="molecule type" value="Genomic_DNA"/>
</dbReference>
<dbReference type="PANTHER" id="PTHR39569:SF1">
    <property type="entry name" value="INORGANIC TRIPHOSPHATASE"/>
    <property type="match status" value="1"/>
</dbReference>
<gene>
    <name evidence="2" type="ORF">QEZ41_10505</name>
</gene>
<feature type="domain" description="CYTH" evidence="1">
    <location>
        <begin position="2"/>
        <end position="207"/>
    </location>
</feature>
<dbReference type="SUPFAM" id="SSF55154">
    <property type="entry name" value="CYTH-like phosphatases"/>
    <property type="match status" value="1"/>
</dbReference>
<sequence length="450" mass="52293">MAKETEIKLRVSPETLAALRDSSLIESRRCQPWQQRNLLNCYFDTAEFSLAGAQVALRIRQDGEQLIQTLKTRGASVAGLSERNEWDWYLTENNLDVEKLTDDCWPETLKELDKQTLSGIFHTDFTRELVELCWQYEGEEARVELALDFGVVRTSVQTEEICEMELELRQGQPEALLELAQELANEFALMPCDISKAERGYRLLRPGSFELQVPMAELTADSTMDVTTYHLAMQLLSNSQRLAEQYRHSAQWKLLEQWIYSLIQLRALLTSLGQIVPRKSSNELRQMLDELLTSWMPVYQAAEQEGTRQHAVEQFAQELTQVRWGQFSLRLALWLHQQAWKKQRNERAKRQAQAPLARWLVRFLREELSSIPLSDYVQQPQLLTEQLPRVERVVFWLEHARHVLNIAQLDAMLGSARKLQQAILQQDEQALRQQAASLWQNVACRQIMNS</sequence>
<dbReference type="PROSITE" id="PS51707">
    <property type="entry name" value="CYTH"/>
    <property type="match status" value="1"/>
</dbReference>
<dbReference type="RefSeq" id="WP_289411499.1">
    <property type="nucleotide sequence ID" value="NZ_JAUCDY010000014.1"/>
</dbReference>
<dbReference type="SMART" id="SM01118">
    <property type="entry name" value="CYTH"/>
    <property type="match status" value="1"/>
</dbReference>
<dbReference type="InterPro" id="IPR039013">
    <property type="entry name" value="YgiF"/>
</dbReference>
<evidence type="ECO:0000259" key="1">
    <source>
        <dbReference type="PROSITE" id="PS51707"/>
    </source>
</evidence>
<comment type="caution">
    <text evidence="2">The sequence shown here is derived from an EMBL/GenBank/DDBJ whole genome shotgun (WGS) entry which is preliminary data.</text>
</comment>
<dbReference type="Pfam" id="PF01928">
    <property type="entry name" value="CYTH"/>
    <property type="match status" value="1"/>
</dbReference>
<evidence type="ECO:0000313" key="3">
    <source>
        <dbReference type="Proteomes" id="UP001241056"/>
    </source>
</evidence>
<dbReference type="Gene3D" id="2.40.320.10">
    <property type="entry name" value="Hypothetical Protein Pfu-838710-001"/>
    <property type="match status" value="1"/>
</dbReference>
<reference evidence="2 3" key="1">
    <citation type="submission" date="2023-06" db="EMBL/GenBank/DDBJ databases">
        <title>Thiopseudomonas sp. CY1220 draft genome sequence.</title>
        <authorList>
            <person name="Zhao G."/>
            <person name="An M."/>
        </authorList>
    </citation>
    <scope>NUCLEOTIDE SEQUENCE [LARGE SCALE GENOMIC DNA]</scope>
    <source>
        <strain evidence="2 3">CY1220</strain>
    </source>
</reference>
<dbReference type="CDD" id="cd07756">
    <property type="entry name" value="CYTH-like_Pase_CHAD"/>
    <property type="match status" value="1"/>
</dbReference>
<dbReference type="InterPro" id="IPR033469">
    <property type="entry name" value="CYTH-like_dom_sf"/>
</dbReference>
<dbReference type="InterPro" id="IPR023577">
    <property type="entry name" value="CYTH_domain"/>
</dbReference>